<dbReference type="PANTHER" id="PTHR14969:SF13">
    <property type="entry name" value="AT30094P"/>
    <property type="match status" value="1"/>
</dbReference>
<evidence type="ECO:0000313" key="3">
    <source>
        <dbReference type="EMBL" id="THV39057.1"/>
    </source>
</evidence>
<feature type="transmembrane region" description="Helical" evidence="1">
    <location>
        <begin position="12"/>
        <end position="34"/>
    </location>
</feature>
<evidence type="ECO:0000259" key="2">
    <source>
        <dbReference type="SMART" id="SM00014"/>
    </source>
</evidence>
<dbReference type="SUPFAM" id="SSF48317">
    <property type="entry name" value="Acid phosphatase/Vanadium-dependent haloperoxidase"/>
    <property type="match status" value="1"/>
</dbReference>
<comment type="caution">
    <text evidence="3">The sequence shown here is derived from an EMBL/GenBank/DDBJ whole genome shotgun (WGS) entry which is preliminary data.</text>
</comment>
<feature type="domain" description="Phosphatidic acid phosphatase type 2/haloperoxidase" evidence="2">
    <location>
        <begin position="104"/>
        <end position="220"/>
    </location>
</feature>
<dbReference type="InterPro" id="IPR036938">
    <property type="entry name" value="PAP2/HPO_sf"/>
</dbReference>
<keyword evidence="1" id="KW-0812">Transmembrane</keyword>
<dbReference type="SMART" id="SM00014">
    <property type="entry name" value="acidPPc"/>
    <property type="match status" value="1"/>
</dbReference>
<keyword evidence="1" id="KW-1133">Transmembrane helix</keyword>
<protein>
    <submittedName>
        <fullName evidence="3">Phosphatase PAP2 family protein</fullName>
    </submittedName>
</protein>
<feature type="transmembrane region" description="Helical" evidence="1">
    <location>
        <begin position="178"/>
        <end position="197"/>
    </location>
</feature>
<feature type="transmembrane region" description="Helical" evidence="1">
    <location>
        <begin position="78"/>
        <end position="100"/>
    </location>
</feature>
<keyword evidence="1" id="KW-0472">Membrane</keyword>
<dbReference type="RefSeq" id="WP_136538032.1">
    <property type="nucleotide sequence ID" value="NZ_STGU01000001.1"/>
</dbReference>
<dbReference type="CDD" id="cd03392">
    <property type="entry name" value="PAP2_like_2"/>
    <property type="match status" value="1"/>
</dbReference>
<dbReference type="Gene3D" id="1.20.144.10">
    <property type="entry name" value="Phosphatidic acid phosphatase type 2/haloperoxidase"/>
    <property type="match status" value="2"/>
</dbReference>
<accession>A0A4S8Q474</accession>
<evidence type="ECO:0000313" key="4">
    <source>
        <dbReference type="Proteomes" id="UP000307378"/>
    </source>
</evidence>
<organism evidence="3 4">
    <name type="scientific">Rhizobium rosettiformans W3</name>
    <dbReference type="NCBI Taxonomy" id="538378"/>
    <lineage>
        <taxon>Bacteria</taxon>
        <taxon>Pseudomonadati</taxon>
        <taxon>Pseudomonadota</taxon>
        <taxon>Alphaproteobacteria</taxon>
        <taxon>Hyphomicrobiales</taxon>
        <taxon>Rhizobiaceae</taxon>
        <taxon>Rhizobium/Agrobacterium group</taxon>
        <taxon>Rhizobium</taxon>
    </lineage>
</organism>
<reference evidence="3 4" key="1">
    <citation type="submission" date="2019-04" db="EMBL/GenBank/DDBJ databases">
        <title>genome sequence of strain W3.</title>
        <authorList>
            <person name="Gao J."/>
            <person name="Sun J."/>
        </authorList>
    </citation>
    <scope>NUCLEOTIDE SEQUENCE [LARGE SCALE GENOMIC DNA]</scope>
    <source>
        <strain evidence="3 4">W3</strain>
    </source>
</reference>
<dbReference type="Pfam" id="PF01569">
    <property type="entry name" value="PAP2"/>
    <property type="match status" value="1"/>
</dbReference>
<feature type="transmembrane region" description="Helical" evidence="1">
    <location>
        <begin position="209"/>
        <end position="227"/>
    </location>
</feature>
<sequence length="233" mass="25714">MQHLKRHLTRIISVAEARVWLTALVAALVTYFLFELTGEVLEGETRAFDESVLLMLRDTSDVGMPVGPGWLTKMMVDITALGGVTVLTLIVTIVVVYLALRRKFRTAAFVTVSILGGWALSSAMKLGIARPRPEVVQHLVEVNDMSFPSGHAMLSAITYLTLGAMLSRIEEQPSLRYFFPLVALFLTFIIGLSRIYLGVHYPTDVLGGWAAGTVWACAAWFAARWFLGRPSGR</sequence>
<dbReference type="InterPro" id="IPR000326">
    <property type="entry name" value="PAP2/HPO"/>
</dbReference>
<gene>
    <name evidence="3" type="ORF">FAA86_01435</name>
</gene>
<dbReference type="EMBL" id="STGU01000001">
    <property type="protein sequence ID" value="THV39057.1"/>
    <property type="molecule type" value="Genomic_DNA"/>
</dbReference>
<dbReference type="AlphaFoldDB" id="A0A4S8Q474"/>
<name>A0A4S8Q474_9HYPH</name>
<evidence type="ECO:0000256" key="1">
    <source>
        <dbReference type="SAM" id="Phobius"/>
    </source>
</evidence>
<feature type="transmembrane region" description="Helical" evidence="1">
    <location>
        <begin position="148"/>
        <end position="166"/>
    </location>
</feature>
<feature type="transmembrane region" description="Helical" evidence="1">
    <location>
        <begin position="107"/>
        <end position="128"/>
    </location>
</feature>
<dbReference type="Proteomes" id="UP000307378">
    <property type="component" value="Unassembled WGS sequence"/>
</dbReference>
<dbReference type="PANTHER" id="PTHR14969">
    <property type="entry name" value="SPHINGOSINE-1-PHOSPHATE PHOSPHOHYDROLASE"/>
    <property type="match status" value="1"/>
</dbReference>
<proteinExistence type="predicted"/>